<evidence type="ECO:0000313" key="13">
    <source>
        <dbReference type="Proteomes" id="UP000041254"/>
    </source>
</evidence>
<keyword evidence="13" id="KW-1185">Reference proteome</keyword>
<dbReference type="Gene3D" id="2.60.220.50">
    <property type="match status" value="1"/>
</dbReference>
<feature type="region of interest" description="Disordered" evidence="8">
    <location>
        <begin position="821"/>
        <end position="840"/>
    </location>
</feature>
<dbReference type="InterPro" id="IPR011936">
    <property type="entry name" value="Myxo_disulph_rpt"/>
</dbReference>
<dbReference type="InterPro" id="IPR003609">
    <property type="entry name" value="Pan_app"/>
</dbReference>
<keyword evidence="5 9" id="KW-1133">Transmembrane helix</keyword>
<keyword evidence="3 10" id="KW-0732">Signal</keyword>
<keyword evidence="4" id="KW-0677">Repeat</keyword>
<accession>A0A0G4E9C4</accession>
<feature type="compositionally biased region" description="Low complexity" evidence="8">
    <location>
        <begin position="735"/>
        <end position="754"/>
    </location>
</feature>
<dbReference type="Gene3D" id="3.10.100.10">
    <property type="entry name" value="Mannose-Binding Protein A, subunit A"/>
    <property type="match status" value="1"/>
</dbReference>
<evidence type="ECO:0000313" key="12">
    <source>
        <dbReference type="EMBL" id="CEL91843.1"/>
    </source>
</evidence>
<protein>
    <recommendedName>
        <fullName evidence="11">Apple domain-containing protein</fullName>
    </recommendedName>
</protein>
<keyword evidence="7" id="KW-1015">Disulfide bond</keyword>
<feature type="domain" description="Apple" evidence="11">
    <location>
        <begin position="547"/>
        <end position="631"/>
    </location>
</feature>
<evidence type="ECO:0000256" key="9">
    <source>
        <dbReference type="SAM" id="Phobius"/>
    </source>
</evidence>
<dbReference type="EMBL" id="CDMY01000027">
    <property type="protein sequence ID" value="CEL91843.1"/>
    <property type="molecule type" value="Genomic_DNA"/>
</dbReference>
<dbReference type="Pfam" id="PF00024">
    <property type="entry name" value="PAN_1"/>
    <property type="match status" value="1"/>
</dbReference>
<evidence type="ECO:0000256" key="2">
    <source>
        <dbReference type="ARBA" id="ARBA00022692"/>
    </source>
</evidence>
<feature type="chain" id="PRO_5005187029" description="Apple domain-containing protein" evidence="10">
    <location>
        <begin position="20"/>
        <end position="2104"/>
    </location>
</feature>
<feature type="transmembrane region" description="Helical" evidence="9">
    <location>
        <begin position="2019"/>
        <end position="2041"/>
    </location>
</feature>
<evidence type="ECO:0000256" key="8">
    <source>
        <dbReference type="SAM" id="MobiDB-lite"/>
    </source>
</evidence>
<evidence type="ECO:0000256" key="1">
    <source>
        <dbReference type="ARBA" id="ARBA00004370"/>
    </source>
</evidence>
<feature type="region of interest" description="Disordered" evidence="8">
    <location>
        <begin position="1622"/>
        <end position="1649"/>
    </location>
</feature>
<dbReference type="Pfam" id="PF01825">
    <property type="entry name" value="GPS"/>
    <property type="match status" value="1"/>
</dbReference>
<feature type="region of interest" description="Disordered" evidence="8">
    <location>
        <begin position="1444"/>
        <end position="1496"/>
    </location>
</feature>
<dbReference type="OrthoDB" id="291007at2759"/>
<feature type="transmembrane region" description="Helical" evidence="9">
    <location>
        <begin position="1965"/>
        <end position="1986"/>
    </location>
</feature>
<dbReference type="PhylomeDB" id="A0A0G4E9C4"/>
<proteinExistence type="predicted"/>
<feature type="signal peptide" evidence="10">
    <location>
        <begin position="1"/>
        <end position="19"/>
    </location>
</feature>
<dbReference type="PROSITE" id="PS50096">
    <property type="entry name" value="IQ"/>
    <property type="match status" value="1"/>
</dbReference>
<dbReference type="InterPro" id="IPR046338">
    <property type="entry name" value="GAIN_dom_sf"/>
</dbReference>
<organism evidence="12 13">
    <name type="scientific">Vitrella brassicaformis (strain CCMP3155)</name>
    <dbReference type="NCBI Taxonomy" id="1169540"/>
    <lineage>
        <taxon>Eukaryota</taxon>
        <taxon>Sar</taxon>
        <taxon>Alveolata</taxon>
        <taxon>Colpodellida</taxon>
        <taxon>Vitrellaceae</taxon>
        <taxon>Vitrella</taxon>
    </lineage>
</organism>
<dbReference type="InParanoid" id="A0A0G4E9C4"/>
<feature type="compositionally biased region" description="Low complexity" evidence="8">
    <location>
        <begin position="1666"/>
        <end position="1675"/>
    </location>
</feature>
<evidence type="ECO:0000256" key="10">
    <source>
        <dbReference type="SAM" id="SignalP"/>
    </source>
</evidence>
<dbReference type="GO" id="GO:0016020">
    <property type="term" value="C:membrane"/>
    <property type="evidence" value="ECO:0007669"/>
    <property type="project" value="UniProtKB-SubCell"/>
</dbReference>
<dbReference type="InterPro" id="IPR000203">
    <property type="entry name" value="GPS"/>
</dbReference>
<gene>
    <name evidence="12" type="ORF">Vbra_1446</name>
</gene>
<evidence type="ECO:0000256" key="4">
    <source>
        <dbReference type="ARBA" id="ARBA00022737"/>
    </source>
</evidence>
<dbReference type="Proteomes" id="UP000041254">
    <property type="component" value="Unassembled WGS sequence"/>
</dbReference>
<name>A0A0G4E9C4_VITBC</name>
<feature type="compositionally biased region" description="Basic and acidic residues" evidence="8">
    <location>
        <begin position="1711"/>
        <end position="1722"/>
    </location>
</feature>
<feature type="transmembrane region" description="Helical" evidence="9">
    <location>
        <begin position="1813"/>
        <end position="1831"/>
    </location>
</feature>
<feature type="compositionally biased region" description="Polar residues" evidence="8">
    <location>
        <begin position="1635"/>
        <end position="1646"/>
    </location>
</feature>
<sequence>MLLTACLVIGGILLRPCQGSTNYGEPAFPDEWIFRPSSCSYYYYDPDVEQSFDNAQSSCWNTNTSMSGDLLIVDDSYEAQWVADQIVSAGDHGKKFWAAFKRHGVTPDGEPPILPEVGGTKADRHGWYPAGEWEWTSPSRGLWDIAWRPRQPWDYNKDYGRVDVRKIEWEEPWRLALSTKDPGNDNRAICEKKLSGCTEHPTVMITTPTSFPDPKKKFVDVTLTFSDDISDLTFPDFSDLTSWQCAGGVNAAIEGINYTSSNVIEERLWPVQPGWLTLHVPSNVFTRTSDGLPNTPSNTLIVYSGCNTTWGSKRSTIPMASDTAYSWWHCGRLCYDDPTCEMYAFDAQTGIVGGAGGNPDATDCLLYGDTGDADIPAGSMITSVRTCATKTDTQPPEISFVRKIDRLGDEEDNAVPGGAIFVNYDSQNNVQVVTELHFSDLVENVDHSDLEITWTNGGSSGSVSYTVDNVVLEKVLKSPPPSWDQELGEKPSKKYRFQLALVNKPAWITAANVTIGLKGSSDITDYSGNTISPSHEPITFVIRPRPCDTMKILNDTDLAGGDLIRYGGLKDMTFETCAAKCRVLPECEGFAFGKSSDKCYLKWGSQEMGDKGWQELTSKPNFDSAYFDCSCAANCFEVPLPEICGDFVVVGAETCDDGNTAAGDGCSETCQTEPGWTCPIPGEPCFLVTTTTTTLPPSTTAQPPPATTAAPTTGAVVPSVPTAPPTIAPQPETSTTEPPMAPTTGAPPVVAPPVDVDDVTDNLDDLKNQDAVDVSDAEDTIGGLLGGEGEEPPTPPPVESPNDFSSRLLKAINVAKVARKEDMAGLAKPNSTQEETKAQRKAVVKALMRNLQKAAVDRSTKLSDVSSSPAEVLLSAVTLVTTVETADETENDDMDTAEAGVATFKALAAVSADTISQPDDTPANAVKELQGLQYYLDGAAGLLRQLNRTAKADRHLRRLTPAANESYHTLSSDIIGTTAQLADSLATRAAAHSNGTAEVAGAKTRLKVARTDTASGATLTIKDTNVVVDMPSLPSIPPAVCADGGGLRESVQMTLWADDPYAYAADEEPMADLTANDTLTNAAQGTLAVSARQCGSDLQLTAGDGQQEPFRLFIPRPSADSVPAAGNVSVNGTERAYDVHVVCGFWNTSTHQWDTQGCQVNLALSNETTLCCECTHLTEFSSLFRSVIVDSHIAGVVGGAGDSLARMADITAWTQNIAAFFVSIMIAIHSTCLLLSLYFDCKNPITDQLLLDIWMTDPLLDTRHKARSRLQRSINGCVGRRCYHPWWCDFLVCRIFGGIYMHCRNREPTLHLQELRTLRAVRSDLLQEGEKQATGYGSFSSIHEEHAATSVVRAAPKRRASLLQSWMGRLYTLDMSAASSEPETREKLRSKVHEEVPSLSDFVKHTWTRRRQAAKKLIPAESTLFDDVHTAPKNWSIMSADEQVKSPTGGEMPVEQPTTTSQRESEGSSPRKRAPASVHSRGFSGTSVEEERTPAWSEATLKPQDLRDIQEMLGERGERRYSAGAGLQGAWIRMFSFGGGKKQEEARDVSLIKSGVLKEALRKRLLLELQRQQAAAVLIQRSFSAILERQRQQQQQQQRQAAAESLLNPTVVGLPQTVTSLDNIAGQPQDKSPDGSATDSVVTSPISLGREEKPNVIPSFFSVDDVTSPVSPSSPLGDTSPDATGVPAPLPTTAAPGWSQGVDAMEQEDTESSRPELRRDSTKSVMISIPPADGVGKGMRRRSMSAQATRRKSVTQLWVDLNAEVDLMVTRTLRRVGYVEWGAPKMFREVCRRDHPLLKLFILNPTFTAVQRTLFFGSISLGILTMCAVFFDQGRYSRRQDDSTVLMAWQSGGVRWLLTLRQIAVLIWSILLSKPIPLTLLFLFRKAVPHIIPSATREEIKYGAMVGGLRAQQKMTAQKLASLQTRRATVTTLRRIADLTGRHSGHFSLERKIAVLARWRLKERIGITIGFLYWFACCSFLLLFAFSSQLVESGLEGQPSYLIYQDFVMVCSVEFLNSFILQPIIFFCLLSLLLMAVLRVASFDWVVWSFPHWFDFTFSGAQSLHELTVQLQAISDTHELTRGLVGFAGLNVDSVGMVQDVFSF</sequence>
<comment type="subcellular location">
    <subcellularLocation>
        <location evidence="1">Membrane</location>
    </subcellularLocation>
</comment>
<dbReference type="SMART" id="SM00303">
    <property type="entry name" value="GPS"/>
    <property type="match status" value="1"/>
</dbReference>
<keyword evidence="2 9" id="KW-0812">Transmembrane</keyword>
<dbReference type="VEuPathDB" id="CryptoDB:Vbra_1446"/>
<dbReference type="NCBIfam" id="TIGR02232">
    <property type="entry name" value="myxo_disulf_rpt"/>
    <property type="match status" value="1"/>
</dbReference>
<dbReference type="InterPro" id="IPR016187">
    <property type="entry name" value="CTDL_fold"/>
</dbReference>
<dbReference type="SUPFAM" id="SSF56436">
    <property type="entry name" value="C-type lectin-like"/>
    <property type="match status" value="1"/>
</dbReference>
<evidence type="ECO:0000256" key="6">
    <source>
        <dbReference type="ARBA" id="ARBA00023136"/>
    </source>
</evidence>
<evidence type="ECO:0000259" key="11">
    <source>
        <dbReference type="PROSITE" id="PS50948"/>
    </source>
</evidence>
<reference evidence="12 13" key="1">
    <citation type="submission" date="2014-11" db="EMBL/GenBank/DDBJ databases">
        <authorList>
            <person name="Zhu J."/>
            <person name="Qi W."/>
            <person name="Song R."/>
        </authorList>
    </citation>
    <scope>NUCLEOTIDE SEQUENCE [LARGE SCALE GENOMIC DNA]</scope>
</reference>
<dbReference type="InterPro" id="IPR016186">
    <property type="entry name" value="C-type_lectin-like/link_sf"/>
</dbReference>
<evidence type="ECO:0000256" key="7">
    <source>
        <dbReference type="ARBA" id="ARBA00023157"/>
    </source>
</evidence>
<keyword evidence="6 9" id="KW-0472">Membrane</keyword>
<dbReference type="PROSITE" id="PS50948">
    <property type="entry name" value="PAN"/>
    <property type="match status" value="1"/>
</dbReference>
<evidence type="ECO:0000256" key="3">
    <source>
        <dbReference type="ARBA" id="ARBA00022729"/>
    </source>
</evidence>
<feature type="region of interest" description="Disordered" evidence="8">
    <location>
        <begin position="1666"/>
        <end position="1722"/>
    </location>
</feature>
<evidence type="ECO:0000256" key="5">
    <source>
        <dbReference type="ARBA" id="ARBA00022989"/>
    </source>
</evidence>
<dbReference type="CDD" id="cd00037">
    <property type="entry name" value="CLECT"/>
    <property type="match status" value="1"/>
</dbReference>
<feature type="region of interest" description="Disordered" evidence="8">
    <location>
        <begin position="695"/>
        <end position="803"/>
    </location>
</feature>
<feature type="compositionally biased region" description="Low complexity" evidence="8">
    <location>
        <begin position="695"/>
        <end position="720"/>
    </location>
</feature>